<comment type="similarity">
    <text evidence="6">Belongs to the peptidase M48 family.</text>
</comment>
<feature type="transmembrane region" description="Helical" evidence="7">
    <location>
        <begin position="294"/>
        <end position="312"/>
    </location>
</feature>
<dbReference type="Proteomes" id="UP001548590">
    <property type="component" value="Unassembled WGS sequence"/>
</dbReference>
<evidence type="ECO:0000256" key="6">
    <source>
        <dbReference type="RuleBase" id="RU003983"/>
    </source>
</evidence>
<sequence>MTHLTMTALFLSALLLSSGIRLWLSLRQAAHVRGHRDAVPVEFAGGIDLASHQKAADYTLAKGRHGRFDLAWGLVWVLLLTLGGGLQLMHDTVSTVFDPTGLWHGIALFGLLSVSGFLWELPGSLYYTFSLEARFGFNKTTAALFLSDLAKSTLISVLIGAPLLWCVLWLMRSMGAHWWIWTWGVLIAFNLAAMVIYPVFIAPLFNKFEPLKDEALAARVTQLLSRCGFRAKGLFVMDGSRRSGHGNAYFTGFGAAKRIVFYDTLLETLNPDEVEAVLAHELGHFKHRHIVQRVAVFALLSFILFALLGWLGQQDAFFNGLGVSSRSEALTLILFSLLLAPFTFPLTPLMSYWSRKHEFEADAYAVAHARADDLVSALVKLYRDNASTLTPDPLHSLFYDSHPPAAIRIAHLKAAA</sequence>
<evidence type="ECO:0000259" key="8">
    <source>
        <dbReference type="Pfam" id="PF01435"/>
    </source>
</evidence>
<keyword evidence="7" id="KW-1133">Transmembrane helix</keyword>
<dbReference type="Gene3D" id="3.30.2010.10">
    <property type="entry name" value="Metalloproteases ('zincins'), catalytic domain"/>
    <property type="match status" value="1"/>
</dbReference>
<name>A0ABV2CPL0_9RHOO</name>
<evidence type="ECO:0000256" key="2">
    <source>
        <dbReference type="ARBA" id="ARBA00022723"/>
    </source>
</evidence>
<dbReference type="CDD" id="cd07343">
    <property type="entry name" value="M48A_Zmpste24p_like"/>
    <property type="match status" value="1"/>
</dbReference>
<protein>
    <submittedName>
        <fullName evidence="10">M48 family metallopeptidase</fullName>
    </submittedName>
</protein>
<keyword evidence="1 6" id="KW-0645">Protease</keyword>
<keyword evidence="7" id="KW-0472">Membrane</keyword>
<dbReference type="EMBL" id="JBEWLZ010000004">
    <property type="protein sequence ID" value="MET1489853.1"/>
    <property type="molecule type" value="Genomic_DNA"/>
</dbReference>
<feature type="transmembrane region" description="Helical" evidence="7">
    <location>
        <begin position="153"/>
        <end position="172"/>
    </location>
</feature>
<feature type="transmembrane region" description="Helical" evidence="7">
    <location>
        <begin position="332"/>
        <end position="353"/>
    </location>
</feature>
<keyword evidence="4 6" id="KW-0862">Zinc</keyword>
<dbReference type="Pfam" id="PF01435">
    <property type="entry name" value="Peptidase_M48"/>
    <property type="match status" value="1"/>
</dbReference>
<evidence type="ECO:0000256" key="1">
    <source>
        <dbReference type="ARBA" id="ARBA00022670"/>
    </source>
</evidence>
<keyword evidence="5 6" id="KW-0482">Metalloprotease</keyword>
<feature type="domain" description="Peptidase M48" evidence="8">
    <location>
        <begin position="210"/>
        <end position="414"/>
    </location>
</feature>
<keyword evidence="2" id="KW-0479">Metal-binding</keyword>
<organism evidence="10 11">
    <name type="scientific">Uliginosibacterium paludis</name>
    <dbReference type="NCBI Taxonomy" id="1615952"/>
    <lineage>
        <taxon>Bacteria</taxon>
        <taxon>Pseudomonadati</taxon>
        <taxon>Pseudomonadota</taxon>
        <taxon>Betaproteobacteria</taxon>
        <taxon>Rhodocyclales</taxon>
        <taxon>Zoogloeaceae</taxon>
        <taxon>Uliginosibacterium</taxon>
    </lineage>
</organism>
<evidence type="ECO:0000313" key="10">
    <source>
        <dbReference type="EMBL" id="MET1489853.1"/>
    </source>
</evidence>
<dbReference type="InterPro" id="IPR001915">
    <property type="entry name" value="Peptidase_M48"/>
</dbReference>
<gene>
    <name evidence="10" type="ORF">ABVT11_08445</name>
</gene>
<evidence type="ECO:0000313" key="11">
    <source>
        <dbReference type="Proteomes" id="UP001548590"/>
    </source>
</evidence>
<evidence type="ECO:0000256" key="3">
    <source>
        <dbReference type="ARBA" id="ARBA00022801"/>
    </source>
</evidence>
<evidence type="ECO:0000256" key="5">
    <source>
        <dbReference type="ARBA" id="ARBA00023049"/>
    </source>
</evidence>
<evidence type="ECO:0000256" key="4">
    <source>
        <dbReference type="ARBA" id="ARBA00022833"/>
    </source>
</evidence>
<feature type="domain" description="CAAX prenyl protease 1 N-terminal" evidence="9">
    <location>
        <begin position="28"/>
        <end position="207"/>
    </location>
</feature>
<keyword evidence="7" id="KW-0812">Transmembrane</keyword>
<feature type="transmembrane region" description="Helical" evidence="7">
    <location>
        <begin position="178"/>
        <end position="202"/>
    </location>
</feature>
<dbReference type="PANTHER" id="PTHR10120">
    <property type="entry name" value="CAAX PRENYL PROTEASE 1"/>
    <property type="match status" value="1"/>
</dbReference>
<dbReference type="InterPro" id="IPR027057">
    <property type="entry name" value="CAXX_Prtase_1"/>
</dbReference>
<accession>A0ABV2CPL0</accession>
<comment type="cofactor">
    <cofactor evidence="6">
        <name>Zn(2+)</name>
        <dbReference type="ChEBI" id="CHEBI:29105"/>
    </cofactor>
    <text evidence="6">Binds 1 zinc ion per subunit.</text>
</comment>
<dbReference type="RefSeq" id="WP_345923132.1">
    <property type="nucleotide sequence ID" value="NZ_JBDIVF010000001.1"/>
</dbReference>
<feature type="transmembrane region" description="Helical" evidence="7">
    <location>
        <begin position="101"/>
        <end position="119"/>
    </location>
</feature>
<feature type="transmembrane region" description="Helical" evidence="7">
    <location>
        <begin position="70"/>
        <end position="89"/>
    </location>
</feature>
<dbReference type="Pfam" id="PF16491">
    <property type="entry name" value="Peptidase_M48_N"/>
    <property type="match status" value="1"/>
</dbReference>
<proteinExistence type="inferred from homology"/>
<reference evidence="10 11" key="1">
    <citation type="submission" date="2024-07" db="EMBL/GenBank/DDBJ databases">
        <title>Uliginosibacterium paludis KCTC:42655.</title>
        <authorList>
            <person name="Kim M.K."/>
        </authorList>
    </citation>
    <scope>NUCLEOTIDE SEQUENCE [LARGE SCALE GENOMIC DNA]</scope>
    <source>
        <strain evidence="10 11">KCTC 42655</strain>
    </source>
</reference>
<evidence type="ECO:0000259" key="9">
    <source>
        <dbReference type="Pfam" id="PF16491"/>
    </source>
</evidence>
<evidence type="ECO:0000256" key="7">
    <source>
        <dbReference type="SAM" id="Phobius"/>
    </source>
</evidence>
<keyword evidence="11" id="KW-1185">Reference proteome</keyword>
<keyword evidence="3 6" id="KW-0378">Hydrolase</keyword>
<dbReference type="InterPro" id="IPR032456">
    <property type="entry name" value="Peptidase_M48_N"/>
</dbReference>
<comment type="caution">
    <text evidence="10">The sequence shown here is derived from an EMBL/GenBank/DDBJ whole genome shotgun (WGS) entry which is preliminary data.</text>
</comment>